<dbReference type="AlphaFoldDB" id="A0AAV7HRW7"/>
<accession>A0AAV7HRW7</accession>
<organism evidence="2 3">
    <name type="scientific">Dendrobium chrysotoxum</name>
    <name type="common">Orchid</name>
    <dbReference type="NCBI Taxonomy" id="161865"/>
    <lineage>
        <taxon>Eukaryota</taxon>
        <taxon>Viridiplantae</taxon>
        <taxon>Streptophyta</taxon>
        <taxon>Embryophyta</taxon>
        <taxon>Tracheophyta</taxon>
        <taxon>Spermatophyta</taxon>
        <taxon>Magnoliopsida</taxon>
        <taxon>Liliopsida</taxon>
        <taxon>Asparagales</taxon>
        <taxon>Orchidaceae</taxon>
        <taxon>Epidendroideae</taxon>
        <taxon>Malaxideae</taxon>
        <taxon>Dendrobiinae</taxon>
        <taxon>Dendrobium</taxon>
    </lineage>
</organism>
<name>A0AAV7HRW7_DENCH</name>
<reference evidence="2 3" key="1">
    <citation type="journal article" date="2021" name="Hortic Res">
        <title>Chromosome-scale assembly of the Dendrobium chrysotoxum genome enhances the understanding of orchid evolution.</title>
        <authorList>
            <person name="Zhang Y."/>
            <person name="Zhang G.Q."/>
            <person name="Zhang D."/>
            <person name="Liu X.D."/>
            <person name="Xu X.Y."/>
            <person name="Sun W.H."/>
            <person name="Yu X."/>
            <person name="Zhu X."/>
            <person name="Wang Z.W."/>
            <person name="Zhao X."/>
            <person name="Zhong W.Y."/>
            <person name="Chen H."/>
            <person name="Yin W.L."/>
            <person name="Huang T."/>
            <person name="Niu S.C."/>
            <person name="Liu Z.J."/>
        </authorList>
    </citation>
    <scope>NUCLEOTIDE SEQUENCE [LARGE SCALE GENOMIC DNA]</scope>
    <source>
        <strain evidence="2">Lindl</strain>
    </source>
</reference>
<dbReference type="EMBL" id="JAGFBR010000002">
    <property type="protein sequence ID" value="KAH0470000.1"/>
    <property type="molecule type" value="Genomic_DNA"/>
</dbReference>
<evidence type="ECO:0000256" key="1">
    <source>
        <dbReference type="SAM" id="Phobius"/>
    </source>
</evidence>
<feature type="transmembrane region" description="Helical" evidence="1">
    <location>
        <begin position="85"/>
        <end position="108"/>
    </location>
</feature>
<evidence type="ECO:0000313" key="2">
    <source>
        <dbReference type="EMBL" id="KAH0470000.1"/>
    </source>
</evidence>
<keyword evidence="1" id="KW-0812">Transmembrane</keyword>
<proteinExistence type="predicted"/>
<gene>
    <name evidence="2" type="ORF">IEQ34_001558</name>
</gene>
<evidence type="ECO:0000313" key="3">
    <source>
        <dbReference type="Proteomes" id="UP000775213"/>
    </source>
</evidence>
<sequence>MYARLLREAKEGEDDGLESLSIPEVRRFGVTALSNDGGETGAALGFCAEDLCHSFDSDAAHDPLSSIVVSVKPISQFFISSGGGLGLYIFLKFLPFLVSVELTITFQIKN</sequence>
<protein>
    <submittedName>
        <fullName evidence="2">Uncharacterized protein</fullName>
    </submittedName>
</protein>
<comment type="caution">
    <text evidence="2">The sequence shown here is derived from an EMBL/GenBank/DDBJ whole genome shotgun (WGS) entry which is preliminary data.</text>
</comment>
<keyword evidence="1" id="KW-1133">Transmembrane helix</keyword>
<keyword evidence="1" id="KW-0472">Membrane</keyword>
<dbReference type="Proteomes" id="UP000775213">
    <property type="component" value="Unassembled WGS sequence"/>
</dbReference>
<keyword evidence="3" id="KW-1185">Reference proteome</keyword>